<dbReference type="Proteomes" id="UP001569414">
    <property type="component" value="Unassembled WGS sequence"/>
</dbReference>
<gene>
    <name evidence="1" type="ORF">ACCI51_04090</name>
</gene>
<evidence type="ECO:0000313" key="2">
    <source>
        <dbReference type="Proteomes" id="UP001569414"/>
    </source>
</evidence>
<protein>
    <submittedName>
        <fullName evidence="1">Uncharacterized protein</fullName>
    </submittedName>
</protein>
<dbReference type="RefSeq" id="WP_371842695.1">
    <property type="nucleotide sequence ID" value="NZ_JBGMEL010000003.1"/>
</dbReference>
<organism evidence="1 2">
    <name type="scientific">Microbulbifer echini</name>
    <dbReference type="NCBI Taxonomy" id="1529067"/>
    <lineage>
        <taxon>Bacteria</taxon>
        <taxon>Pseudomonadati</taxon>
        <taxon>Pseudomonadota</taxon>
        <taxon>Gammaproteobacteria</taxon>
        <taxon>Cellvibrionales</taxon>
        <taxon>Microbulbiferaceae</taxon>
        <taxon>Microbulbifer</taxon>
    </lineage>
</organism>
<name>A0ABV4NJG7_9GAMM</name>
<dbReference type="EMBL" id="JBGMEL010000003">
    <property type="protein sequence ID" value="MFA0789714.1"/>
    <property type="molecule type" value="Genomic_DNA"/>
</dbReference>
<proteinExistence type="predicted"/>
<evidence type="ECO:0000313" key="1">
    <source>
        <dbReference type="EMBL" id="MFA0789714.1"/>
    </source>
</evidence>
<keyword evidence="2" id="KW-1185">Reference proteome</keyword>
<reference evidence="1 2" key="1">
    <citation type="submission" date="2024-08" db="EMBL/GenBank/DDBJ databases">
        <authorList>
            <person name="Ishaq N."/>
        </authorList>
    </citation>
    <scope>NUCLEOTIDE SEQUENCE [LARGE SCALE GENOMIC DNA]</scope>
    <source>
        <strain evidence="1 2">JCM 30400</strain>
    </source>
</reference>
<accession>A0ABV4NJG7</accession>
<comment type="caution">
    <text evidence="1">The sequence shown here is derived from an EMBL/GenBank/DDBJ whole genome shotgun (WGS) entry which is preliminary data.</text>
</comment>
<sequence length="97" mass="11350">MIEYKYPKEREILIHYAEKMENEAALDILQKGVVSNREQALALSQLYWGMIDVAADDQGSGFPLLEKEGIEQWMEYIFHSLNGYLVSNGYEEEWDQE</sequence>